<keyword evidence="10" id="KW-1185">Reference proteome</keyword>
<evidence type="ECO:0000259" key="8">
    <source>
        <dbReference type="PROSITE" id="PS50198"/>
    </source>
</evidence>
<evidence type="ECO:0000256" key="5">
    <source>
        <dbReference type="RuleBase" id="RU363014"/>
    </source>
</evidence>
<dbReference type="Pfam" id="PF00498">
    <property type="entry name" value="FHA"/>
    <property type="match status" value="1"/>
</dbReference>
<dbReference type="SMART" id="SM00240">
    <property type="entry name" value="FHA"/>
    <property type="match status" value="1"/>
</dbReference>
<evidence type="ECO:0000313" key="10">
    <source>
        <dbReference type="Proteomes" id="UP000076078"/>
    </source>
</evidence>
<sequence length="286" mass="32110">MSTTEINNTTTTNVTEDTINKQKDEIKEEEGDIPPFICPNWGSKPVSSVYLEVIKNGVVKETIDISNQEYSVFGRNSGVSTVVLDHPSVSRRHAALVYHGQNNRFYLIDLQSSSGSFVNSEKIKPNQPVSVKEGFIISFGSSSKQFILKGTNSNNSNNNSNSSSNSKQTKNKNEPKQVKCRHLLVKHSGSRNPSSWREDKITRSKEEAIKILQDYRARILSNVYKFEELAQKYSDCSSAKRGGMLDTFTRGRMQKSFEDASFQLEVGELSEIVDTDSGVHIIERLE</sequence>
<evidence type="ECO:0000313" key="9">
    <source>
        <dbReference type="EMBL" id="KYR02871.1"/>
    </source>
</evidence>
<evidence type="ECO:0000256" key="1">
    <source>
        <dbReference type="ARBA" id="ARBA00000971"/>
    </source>
</evidence>
<dbReference type="InterPro" id="IPR051370">
    <property type="entry name" value="PPIase_Pin1"/>
</dbReference>
<dbReference type="OMA" id="QRFPYYL"/>
<dbReference type="Pfam" id="PF00639">
    <property type="entry name" value="Rotamase"/>
    <property type="match status" value="1"/>
</dbReference>
<dbReference type="PANTHER" id="PTHR10657:SF4">
    <property type="entry name" value="PEPTIDYL-PROLYL CIS-TRANS ISOMERASE-RELATED"/>
    <property type="match status" value="1"/>
</dbReference>
<feature type="compositionally biased region" description="Low complexity" evidence="6">
    <location>
        <begin position="1"/>
        <end position="17"/>
    </location>
</feature>
<evidence type="ECO:0000256" key="4">
    <source>
        <dbReference type="PROSITE-ProRule" id="PRU00278"/>
    </source>
</evidence>
<dbReference type="EC" id="5.2.1.8" evidence="5"/>
<dbReference type="PANTHER" id="PTHR10657">
    <property type="entry name" value="PEPTIDYL-PROLYL CIS-TRANS ISOMERASE"/>
    <property type="match status" value="1"/>
</dbReference>
<dbReference type="GO" id="GO:0005829">
    <property type="term" value="C:cytosol"/>
    <property type="evidence" value="ECO:0007669"/>
    <property type="project" value="TreeGrafter"/>
</dbReference>
<protein>
    <recommendedName>
        <fullName evidence="5">Peptidyl-prolyl cis-trans isomerase</fullName>
        <ecNumber evidence="5">5.2.1.8</ecNumber>
    </recommendedName>
</protein>
<feature type="region of interest" description="Disordered" evidence="6">
    <location>
        <begin position="148"/>
        <end position="179"/>
    </location>
</feature>
<evidence type="ECO:0000256" key="3">
    <source>
        <dbReference type="ARBA" id="ARBA00023235"/>
    </source>
</evidence>
<keyword evidence="2 4" id="KW-0697">Rotamase</keyword>
<dbReference type="SUPFAM" id="SSF49879">
    <property type="entry name" value="SMAD/FHA domain"/>
    <property type="match status" value="1"/>
</dbReference>
<dbReference type="PROSITE" id="PS50006">
    <property type="entry name" value="FHA_DOMAIN"/>
    <property type="match status" value="1"/>
</dbReference>
<dbReference type="FunFam" id="3.10.50.40:FF:000010">
    <property type="entry name" value="Peptidyl-prolyl cis-trans isomerase Pin1"/>
    <property type="match status" value="1"/>
</dbReference>
<dbReference type="GO" id="GO:0005634">
    <property type="term" value="C:nucleus"/>
    <property type="evidence" value="ECO:0007669"/>
    <property type="project" value="TreeGrafter"/>
</dbReference>
<dbReference type="EMBL" id="LODT01000001">
    <property type="protein sequence ID" value="KYR02871.1"/>
    <property type="molecule type" value="Genomic_DNA"/>
</dbReference>
<dbReference type="OrthoDB" id="2530521at2759"/>
<comment type="caution">
    <text evidence="9">The sequence shown here is derived from an EMBL/GenBank/DDBJ whole genome shotgun (WGS) entry which is preliminary data.</text>
</comment>
<dbReference type="GO" id="GO:0003755">
    <property type="term" value="F:peptidyl-prolyl cis-trans isomerase activity"/>
    <property type="evidence" value="ECO:0007669"/>
    <property type="project" value="UniProtKB-UniRule"/>
</dbReference>
<reference evidence="9 10" key="1">
    <citation type="submission" date="2015-12" db="EMBL/GenBank/DDBJ databases">
        <title>Dictyostelia acquired genes for synthesis and detection of signals that induce cell-type specialization by lateral gene transfer from prokaryotes.</title>
        <authorList>
            <person name="Gloeckner G."/>
            <person name="Schaap P."/>
        </authorList>
    </citation>
    <scope>NUCLEOTIDE SEQUENCE [LARGE SCALE GENOMIC DNA]</scope>
    <source>
        <strain evidence="9 10">TK</strain>
    </source>
</reference>
<dbReference type="InterPro" id="IPR000253">
    <property type="entry name" value="FHA_dom"/>
</dbReference>
<dbReference type="Gene3D" id="3.10.50.40">
    <property type="match status" value="1"/>
</dbReference>
<feature type="domain" description="FHA" evidence="7">
    <location>
        <begin position="71"/>
        <end position="123"/>
    </location>
</feature>
<evidence type="ECO:0000256" key="6">
    <source>
        <dbReference type="SAM" id="MobiDB-lite"/>
    </source>
</evidence>
<organism evidence="9 10">
    <name type="scientific">Tieghemostelium lacteum</name>
    <name type="common">Slime mold</name>
    <name type="synonym">Dictyostelium lacteum</name>
    <dbReference type="NCBI Taxonomy" id="361077"/>
    <lineage>
        <taxon>Eukaryota</taxon>
        <taxon>Amoebozoa</taxon>
        <taxon>Evosea</taxon>
        <taxon>Eumycetozoa</taxon>
        <taxon>Dictyostelia</taxon>
        <taxon>Dictyosteliales</taxon>
        <taxon>Raperosteliaceae</taxon>
        <taxon>Tieghemostelium</taxon>
    </lineage>
</organism>
<dbReference type="Gene3D" id="2.60.200.20">
    <property type="match status" value="1"/>
</dbReference>
<dbReference type="SUPFAM" id="SSF54534">
    <property type="entry name" value="FKBP-like"/>
    <property type="match status" value="1"/>
</dbReference>
<dbReference type="FunFam" id="2.60.200.20:FF:000019">
    <property type="entry name" value="Nuclear inhibitor of protein phosphatase"/>
    <property type="match status" value="1"/>
</dbReference>
<dbReference type="STRING" id="361077.A0A152A9R6"/>
<accession>A0A152A9R6</accession>
<comment type="catalytic activity">
    <reaction evidence="1 5">
        <text>[protein]-peptidylproline (omega=180) = [protein]-peptidylproline (omega=0)</text>
        <dbReference type="Rhea" id="RHEA:16237"/>
        <dbReference type="Rhea" id="RHEA-COMP:10747"/>
        <dbReference type="Rhea" id="RHEA-COMP:10748"/>
        <dbReference type="ChEBI" id="CHEBI:83833"/>
        <dbReference type="ChEBI" id="CHEBI:83834"/>
        <dbReference type="EC" id="5.2.1.8"/>
    </reaction>
</comment>
<dbReference type="AlphaFoldDB" id="A0A152A9R6"/>
<dbReference type="InterPro" id="IPR000297">
    <property type="entry name" value="PPIase_PpiC"/>
</dbReference>
<dbReference type="Proteomes" id="UP000076078">
    <property type="component" value="Unassembled WGS sequence"/>
</dbReference>
<dbReference type="InterPro" id="IPR046357">
    <property type="entry name" value="PPIase_dom_sf"/>
</dbReference>
<proteinExistence type="predicted"/>
<dbReference type="PROSITE" id="PS50198">
    <property type="entry name" value="PPIC_PPIASE_2"/>
    <property type="match status" value="1"/>
</dbReference>
<gene>
    <name evidence="9" type="ORF">DLAC_00345</name>
</gene>
<keyword evidence="3 4" id="KW-0413">Isomerase</keyword>
<feature type="region of interest" description="Disordered" evidence="6">
    <location>
        <begin position="1"/>
        <end position="20"/>
    </location>
</feature>
<dbReference type="InterPro" id="IPR008984">
    <property type="entry name" value="SMAD_FHA_dom_sf"/>
</dbReference>
<name>A0A152A9R6_TIELA</name>
<feature type="domain" description="PpiC" evidence="8">
    <location>
        <begin position="175"/>
        <end position="286"/>
    </location>
</feature>
<evidence type="ECO:0000259" key="7">
    <source>
        <dbReference type="PROSITE" id="PS50006"/>
    </source>
</evidence>
<dbReference type="InParanoid" id="A0A152A9R6"/>
<evidence type="ECO:0000256" key="2">
    <source>
        <dbReference type="ARBA" id="ARBA00023110"/>
    </source>
</evidence>
<feature type="compositionally biased region" description="Low complexity" evidence="6">
    <location>
        <begin position="152"/>
        <end position="166"/>
    </location>
</feature>